<feature type="compositionally biased region" description="Low complexity" evidence="1">
    <location>
        <begin position="16"/>
        <end position="45"/>
    </location>
</feature>
<feature type="compositionally biased region" description="Low complexity" evidence="1">
    <location>
        <begin position="116"/>
        <end position="125"/>
    </location>
</feature>
<accession>A0A9W4H4Q5</accession>
<reference evidence="2" key="1">
    <citation type="submission" date="2021-06" db="EMBL/GenBank/DDBJ databases">
        <authorList>
            <person name="Arsene-Ploetze F."/>
        </authorList>
    </citation>
    <scope>NUCLEOTIDE SEQUENCE</scope>
    <source>
        <strain evidence="2">SBRY1</strain>
    </source>
</reference>
<evidence type="ECO:0000313" key="3">
    <source>
        <dbReference type="Proteomes" id="UP001153328"/>
    </source>
</evidence>
<feature type="region of interest" description="Disordered" evidence="1">
    <location>
        <begin position="1"/>
        <end position="253"/>
    </location>
</feature>
<gene>
    <name evidence="2" type="ORF">SBRY_50390</name>
</gene>
<dbReference type="EMBL" id="CAJVAX010000019">
    <property type="protein sequence ID" value="CAG7650553.1"/>
    <property type="molecule type" value="Genomic_DNA"/>
</dbReference>
<evidence type="ECO:0000313" key="2">
    <source>
        <dbReference type="EMBL" id="CAG7650553.1"/>
    </source>
</evidence>
<proteinExistence type="predicted"/>
<keyword evidence="3" id="KW-1185">Reference proteome</keyword>
<feature type="compositionally biased region" description="Basic residues" evidence="1">
    <location>
        <begin position="292"/>
        <end position="319"/>
    </location>
</feature>
<feature type="compositionally biased region" description="Basic residues" evidence="1">
    <location>
        <begin position="188"/>
        <end position="209"/>
    </location>
</feature>
<sequence length="488" mass="52644">MSPRASTWRSPWSRRTWAGTSPSPSPAAWWSSCAGPAARRSSARSWPRRSRSGTRCARSSAGSPSTPTPTCRWPRSPSAPPSHRGSSPAPSAPRSASHPASTSTGPAWRRPAGCWRTPAPGSRRSPAPPATAPPRPCAAPSSARCRSHRRNTAGASTLSGADHADCRTALRGVHRARHGRTVRDPVAHPRRRGGLHRGRGRACAHRHGQPRADRRPPAGRGHRTRPARRARRPRHRAGARRHRRTRLAAGRRRHDDLDDVRVLRLAAAGRGGPAARAAGRLALDHPGAPAALRRRAEHGPGRLRRQVRHVRRRLGRHRPGPPAGRPPRRRRSGRGHPTGRGVRPRSPLRLRLRPHRTPHPARLPPRLQPRSPRLIIFPAEDRRFSGARGTARPAPMALRAKAARKGQDLRGAGGTPGEALGGGTARQATVQPQASHAPHSGNHPTSRPGPNPAPPGGGNTRAPRGERVTALREGAAAHTHRPPPVQRV</sequence>
<feature type="compositionally biased region" description="Polar residues" evidence="1">
    <location>
        <begin position="1"/>
        <end position="10"/>
    </location>
</feature>
<protein>
    <submittedName>
        <fullName evidence="2">Uncharacterized protein</fullName>
    </submittedName>
</protein>
<dbReference type="PROSITE" id="PS51257">
    <property type="entry name" value="PROKAR_LIPOPROTEIN"/>
    <property type="match status" value="1"/>
</dbReference>
<feature type="compositionally biased region" description="Basic residues" evidence="1">
    <location>
        <begin position="220"/>
        <end position="252"/>
    </location>
</feature>
<organism evidence="2 3">
    <name type="scientific">Actinacidiphila bryophytorum</name>
    <dbReference type="NCBI Taxonomy" id="1436133"/>
    <lineage>
        <taxon>Bacteria</taxon>
        <taxon>Bacillati</taxon>
        <taxon>Actinomycetota</taxon>
        <taxon>Actinomycetes</taxon>
        <taxon>Kitasatosporales</taxon>
        <taxon>Streptomycetaceae</taxon>
        <taxon>Actinacidiphila</taxon>
    </lineage>
</organism>
<feature type="compositionally biased region" description="Basic residues" evidence="1">
    <location>
        <begin position="342"/>
        <end position="359"/>
    </location>
</feature>
<feature type="compositionally biased region" description="Low complexity" evidence="1">
    <location>
        <begin position="59"/>
        <end position="101"/>
    </location>
</feature>
<feature type="region of interest" description="Disordered" evidence="1">
    <location>
        <begin position="402"/>
        <end position="488"/>
    </location>
</feature>
<dbReference type="AlphaFoldDB" id="A0A9W4H4Q5"/>
<feature type="compositionally biased region" description="Pro residues" evidence="1">
    <location>
        <begin position="126"/>
        <end position="137"/>
    </location>
</feature>
<evidence type="ECO:0000256" key="1">
    <source>
        <dbReference type="SAM" id="MobiDB-lite"/>
    </source>
</evidence>
<feature type="compositionally biased region" description="Gly residues" evidence="1">
    <location>
        <begin position="411"/>
        <end position="424"/>
    </location>
</feature>
<name>A0A9W4H4Q5_9ACTN</name>
<dbReference type="Proteomes" id="UP001153328">
    <property type="component" value="Unassembled WGS sequence"/>
</dbReference>
<feature type="region of interest" description="Disordered" evidence="1">
    <location>
        <begin position="292"/>
        <end position="372"/>
    </location>
</feature>
<comment type="caution">
    <text evidence="2">The sequence shown here is derived from an EMBL/GenBank/DDBJ whole genome shotgun (WGS) entry which is preliminary data.</text>
</comment>